<proteinExistence type="predicted"/>
<dbReference type="AlphaFoldDB" id="A0A0G1DNA3"/>
<protein>
    <submittedName>
        <fullName evidence="1">Uncharacterized protein</fullName>
    </submittedName>
</protein>
<dbReference type="EMBL" id="LCEB01000047">
    <property type="protein sequence ID" value="KKS63758.1"/>
    <property type="molecule type" value="Genomic_DNA"/>
</dbReference>
<organism evidence="1 2">
    <name type="scientific">Candidatus Daviesbacteria bacterium GW2011_GWA1_42_6</name>
    <dbReference type="NCBI Taxonomy" id="1618420"/>
    <lineage>
        <taxon>Bacteria</taxon>
        <taxon>Candidatus Daviesiibacteriota</taxon>
    </lineage>
</organism>
<dbReference type="Proteomes" id="UP000034135">
    <property type="component" value="Unassembled WGS sequence"/>
</dbReference>
<gene>
    <name evidence="1" type="ORF">UV33_C0047G0001</name>
</gene>
<reference evidence="1 2" key="1">
    <citation type="journal article" date="2015" name="Nature">
        <title>rRNA introns, odd ribosomes, and small enigmatic genomes across a large radiation of phyla.</title>
        <authorList>
            <person name="Brown C.T."/>
            <person name="Hug L.A."/>
            <person name="Thomas B.C."/>
            <person name="Sharon I."/>
            <person name="Castelle C.J."/>
            <person name="Singh A."/>
            <person name="Wilkins M.J."/>
            <person name="Williams K.H."/>
            <person name="Banfield J.F."/>
        </authorList>
    </citation>
    <scope>NUCLEOTIDE SEQUENCE [LARGE SCALE GENOMIC DNA]</scope>
</reference>
<name>A0A0G1DNA3_9BACT</name>
<evidence type="ECO:0000313" key="1">
    <source>
        <dbReference type="EMBL" id="KKS63758.1"/>
    </source>
</evidence>
<accession>A0A0G1DNA3</accession>
<sequence>MDPELNSEAVSTPDNPEQLFKKSLEISQQVITKLATFAIENGANPNKLTHLTQVFSPGGHILLPPMGIMRKELAKVHGDTETTRNTQAITAKKTGQVFVPEESAGNVHDCLHESIHRASWLYNRLQGLGVNETLLIRAIATQFGLEVTPEGKIGPNSPVLQTLNPDDKTGRDELLKGYTDHLKTEVFIINEGLTEWVTQRADGLILENGQTLNIPEENKRYPYQVEEIEAIREKMFKAGIEQSKVDAILITAALTGDVAELIPYIYK</sequence>
<comment type="caution">
    <text evidence="1">The sequence shown here is derived from an EMBL/GenBank/DDBJ whole genome shotgun (WGS) entry which is preliminary data.</text>
</comment>
<evidence type="ECO:0000313" key="2">
    <source>
        <dbReference type="Proteomes" id="UP000034135"/>
    </source>
</evidence>